<dbReference type="EMBL" id="BARW01005087">
    <property type="protein sequence ID" value="GAI69961.1"/>
    <property type="molecule type" value="Genomic_DNA"/>
</dbReference>
<comment type="subcellular location">
    <subcellularLocation>
        <location evidence="1">Cell inner membrane</location>
        <topology evidence="1">Multi-pass membrane protein</topology>
    </subcellularLocation>
</comment>
<feature type="non-terminal residue" evidence="9">
    <location>
        <position position="91"/>
    </location>
</feature>
<feature type="transmembrane region" description="Helical" evidence="7">
    <location>
        <begin position="37"/>
        <end position="56"/>
    </location>
</feature>
<evidence type="ECO:0000256" key="7">
    <source>
        <dbReference type="SAM" id="Phobius"/>
    </source>
</evidence>
<dbReference type="GO" id="GO:0005886">
    <property type="term" value="C:plasma membrane"/>
    <property type="evidence" value="ECO:0007669"/>
    <property type="project" value="UniProtKB-SubCell"/>
</dbReference>
<evidence type="ECO:0000256" key="2">
    <source>
        <dbReference type="ARBA" id="ARBA00022475"/>
    </source>
</evidence>
<keyword evidence="5 7" id="KW-1133">Transmembrane helix</keyword>
<dbReference type="GO" id="GO:0022857">
    <property type="term" value="F:transmembrane transporter activity"/>
    <property type="evidence" value="ECO:0007669"/>
    <property type="project" value="TreeGrafter"/>
</dbReference>
<name>X1RSP2_9ZZZZ</name>
<evidence type="ECO:0000256" key="3">
    <source>
        <dbReference type="ARBA" id="ARBA00022519"/>
    </source>
</evidence>
<gene>
    <name evidence="9" type="ORF">S12H4_11368</name>
</gene>
<keyword evidence="6 7" id="KW-0472">Membrane</keyword>
<dbReference type="InterPro" id="IPR004681">
    <property type="entry name" value="TRAP_DctM"/>
</dbReference>
<keyword evidence="4 7" id="KW-0812">Transmembrane</keyword>
<evidence type="ECO:0000256" key="1">
    <source>
        <dbReference type="ARBA" id="ARBA00004429"/>
    </source>
</evidence>
<sequence>MPVIFAIGLSSLFAILWQGDTTLMLLAQRTIASLDSFPLLAVPLFILMGEILNRGGCGEKLVKFSEELVGGVTGGLAHANVLTSMFFGGIS</sequence>
<keyword evidence="3" id="KW-0997">Cell inner membrane</keyword>
<feature type="transmembrane region" description="Helical" evidence="7">
    <location>
        <begin position="68"/>
        <end position="90"/>
    </location>
</feature>
<dbReference type="PANTHER" id="PTHR33362">
    <property type="entry name" value="SIALIC ACID TRAP TRANSPORTER PERMEASE PROTEIN SIAT-RELATED"/>
    <property type="match status" value="1"/>
</dbReference>
<keyword evidence="2" id="KW-1003">Cell membrane</keyword>
<proteinExistence type="predicted"/>
<evidence type="ECO:0000259" key="8">
    <source>
        <dbReference type="Pfam" id="PF06808"/>
    </source>
</evidence>
<evidence type="ECO:0000256" key="5">
    <source>
        <dbReference type="ARBA" id="ARBA00022989"/>
    </source>
</evidence>
<evidence type="ECO:0000256" key="4">
    <source>
        <dbReference type="ARBA" id="ARBA00022692"/>
    </source>
</evidence>
<evidence type="ECO:0000313" key="9">
    <source>
        <dbReference type="EMBL" id="GAI69961.1"/>
    </source>
</evidence>
<dbReference type="PANTHER" id="PTHR33362:SF2">
    <property type="entry name" value="TRAP TRANSPORTER LARGE PERMEASE PROTEIN"/>
    <property type="match status" value="1"/>
</dbReference>
<dbReference type="AlphaFoldDB" id="X1RSP2"/>
<reference evidence="9" key="1">
    <citation type="journal article" date="2014" name="Front. Microbiol.">
        <title>High frequency of phylogenetically diverse reductive dehalogenase-homologous genes in deep subseafloor sedimentary metagenomes.</title>
        <authorList>
            <person name="Kawai M."/>
            <person name="Futagami T."/>
            <person name="Toyoda A."/>
            <person name="Takaki Y."/>
            <person name="Nishi S."/>
            <person name="Hori S."/>
            <person name="Arai W."/>
            <person name="Tsubouchi T."/>
            <person name="Morono Y."/>
            <person name="Uchiyama I."/>
            <person name="Ito T."/>
            <person name="Fujiyama A."/>
            <person name="Inagaki F."/>
            <person name="Takami H."/>
        </authorList>
    </citation>
    <scope>NUCLEOTIDE SEQUENCE</scope>
    <source>
        <strain evidence="9">Expedition CK06-06</strain>
    </source>
</reference>
<evidence type="ECO:0000256" key="6">
    <source>
        <dbReference type="ARBA" id="ARBA00023136"/>
    </source>
</evidence>
<protein>
    <recommendedName>
        <fullName evidence="8">TRAP C4-dicarboxylate transport system permease DctM subunit domain-containing protein</fullName>
    </recommendedName>
</protein>
<dbReference type="Pfam" id="PF06808">
    <property type="entry name" value="DctM"/>
    <property type="match status" value="1"/>
</dbReference>
<feature type="domain" description="TRAP C4-dicarboxylate transport system permease DctM subunit" evidence="8">
    <location>
        <begin position="1"/>
        <end position="91"/>
    </location>
</feature>
<organism evidence="9">
    <name type="scientific">marine sediment metagenome</name>
    <dbReference type="NCBI Taxonomy" id="412755"/>
    <lineage>
        <taxon>unclassified sequences</taxon>
        <taxon>metagenomes</taxon>
        <taxon>ecological metagenomes</taxon>
    </lineage>
</organism>
<dbReference type="InterPro" id="IPR010656">
    <property type="entry name" value="DctM"/>
</dbReference>
<comment type="caution">
    <text evidence="9">The sequence shown here is derived from an EMBL/GenBank/DDBJ whole genome shotgun (WGS) entry which is preliminary data.</text>
</comment>
<accession>X1RSP2</accession>